<feature type="transmembrane region" description="Helical" evidence="1">
    <location>
        <begin position="384"/>
        <end position="404"/>
    </location>
</feature>
<proteinExistence type="predicted"/>
<sequence>MTIRAQTRAQSEDFSVLLALIGAAVQLATAILSVTLQTQDRVDTLINLLLLGTALFLLSSATSRQKAGIDFLISFFFLFFLAFPGYMQISLGIFPWGAQLPLGHLSLGIGLIALSQLSYAMGQTYAQSKPPPRVDDSRLTVLDVSFYVKWSWGLALFAIICAGLAGPDSLLTARQERGEGGFEGLTQQFLFISRAVSVLAMVMMIYLARFCPFAGLRRQCRIALVLYIPIFFVIHFPPALSRFALFGAMIAISCPFLNYKNRVFKVMMIVLSILFLLFVYPVAKILADGTFSVAEVVESVRSVNVLGSLVRADFDAFMQIVSTVEYLEEGHGGIRWGYNFFGVLLFFVPRGIWPGKPRDTGSLVSESLGYWYNNVSSPLPAESLMAFGLIGPVIVFALLGYFVLRIERAAGSPGSAGSSLSQFVLYAITMGFIVIIMRGALNAVAPAFASGFLAFALMMFVRRNNFVWTSS</sequence>
<dbReference type="EMBL" id="JAAGAB010000002">
    <property type="protein sequence ID" value="NDV01244.1"/>
    <property type="molecule type" value="Genomic_DNA"/>
</dbReference>
<keyword evidence="1" id="KW-1133">Transmembrane helix</keyword>
<feature type="transmembrane region" description="Helical" evidence="1">
    <location>
        <begin position="14"/>
        <end position="36"/>
    </location>
</feature>
<dbReference type="AlphaFoldDB" id="A0A6B2JY74"/>
<keyword evidence="1" id="KW-0472">Membrane</keyword>
<accession>A0A6B2JY74</accession>
<protein>
    <submittedName>
        <fullName evidence="2">Oligosaccharide repeat unit polymerase</fullName>
    </submittedName>
</protein>
<feature type="transmembrane region" description="Helical" evidence="1">
    <location>
        <begin position="220"/>
        <end position="237"/>
    </location>
</feature>
<comment type="caution">
    <text evidence="2">The sequence shown here is derived from an EMBL/GenBank/DDBJ whole genome shotgun (WGS) entry which is preliminary data.</text>
</comment>
<keyword evidence="3" id="KW-1185">Reference proteome</keyword>
<evidence type="ECO:0000313" key="2">
    <source>
        <dbReference type="EMBL" id="NDV01244.1"/>
    </source>
</evidence>
<feature type="transmembrane region" description="Helical" evidence="1">
    <location>
        <begin position="185"/>
        <end position="208"/>
    </location>
</feature>
<feature type="transmembrane region" description="Helical" evidence="1">
    <location>
        <begin position="71"/>
        <end position="96"/>
    </location>
</feature>
<feature type="transmembrane region" description="Helical" evidence="1">
    <location>
        <begin position="443"/>
        <end position="461"/>
    </location>
</feature>
<gene>
    <name evidence="2" type="ORF">GZA08_09730</name>
</gene>
<feature type="transmembrane region" description="Helical" evidence="1">
    <location>
        <begin position="42"/>
        <end position="59"/>
    </location>
</feature>
<feature type="transmembrane region" description="Helical" evidence="1">
    <location>
        <begin position="102"/>
        <end position="120"/>
    </location>
</feature>
<evidence type="ECO:0000256" key="1">
    <source>
        <dbReference type="SAM" id="Phobius"/>
    </source>
</evidence>
<feature type="transmembrane region" description="Helical" evidence="1">
    <location>
        <begin position="141"/>
        <end position="165"/>
    </location>
</feature>
<reference evidence="2 3" key="1">
    <citation type="submission" date="2020-02" db="EMBL/GenBank/DDBJ databases">
        <title>Pseudoroseicyclus tamarix, sp. nov., isolated from offshore sediment of a Tamarix chinensis forest.</title>
        <authorList>
            <person name="Gai Y."/>
        </authorList>
    </citation>
    <scope>NUCLEOTIDE SEQUENCE [LARGE SCALE GENOMIC DNA]</scope>
    <source>
        <strain evidence="2 3">CLL3-39</strain>
    </source>
</reference>
<evidence type="ECO:0000313" key="3">
    <source>
        <dbReference type="Proteomes" id="UP000474757"/>
    </source>
</evidence>
<keyword evidence="1" id="KW-0812">Transmembrane</keyword>
<feature type="transmembrane region" description="Helical" evidence="1">
    <location>
        <begin position="416"/>
        <end position="437"/>
    </location>
</feature>
<name>A0A6B2JY74_9RHOB</name>
<dbReference type="Proteomes" id="UP000474757">
    <property type="component" value="Unassembled WGS sequence"/>
</dbReference>
<dbReference type="RefSeq" id="WP_163892770.1">
    <property type="nucleotide sequence ID" value="NZ_JAAFYS010000002.1"/>
</dbReference>
<organism evidence="2 3">
    <name type="scientific">Pseudoroseicyclus tamaricis</name>
    <dbReference type="NCBI Taxonomy" id="2705421"/>
    <lineage>
        <taxon>Bacteria</taxon>
        <taxon>Pseudomonadati</taxon>
        <taxon>Pseudomonadota</taxon>
        <taxon>Alphaproteobacteria</taxon>
        <taxon>Rhodobacterales</taxon>
        <taxon>Paracoccaceae</taxon>
        <taxon>Pseudoroseicyclus</taxon>
    </lineage>
</organism>
<feature type="transmembrane region" description="Helical" evidence="1">
    <location>
        <begin position="266"/>
        <end position="283"/>
    </location>
</feature>